<dbReference type="Pfam" id="PF00012">
    <property type="entry name" value="HSP70"/>
    <property type="match status" value="1"/>
</dbReference>
<dbReference type="FunFam" id="3.30.420.40:FF:000028">
    <property type="entry name" value="heat shock 70 kDa protein-like"/>
    <property type="match status" value="1"/>
</dbReference>
<organism evidence="4 5">
    <name type="scientific">Balaenoptera physalus</name>
    <name type="common">Fin whale</name>
    <name type="synonym">Balaena physalus</name>
    <dbReference type="NCBI Taxonomy" id="9770"/>
    <lineage>
        <taxon>Eukaryota</taxon>
        <taxon>Metazoa</taxon>
        <taxon>Chordata</taxon>
        <taxon>Craniata</taxon>
        <taxon>Vertebrata</taxon>
        <taxon>Euteleostomi</taxon>
        <taxon>Mammalia</taxon>
        <taxon>Eutheria</taxon>
        <taxon>Laurasiatheria</taxon>
        <taxon>Artiodactyla</taxon>
        <taxon>Whippomorpha</taxon>
        <taxon>Cetacea</taxon>
        <taxon>Mysticeti</taxon>
        <taxon>Balaenopteridae</taxon>
        <taxon>Balaenoptera</taxon>
    </lineage>
</organism>
<dbReference type="InterPro" id="IPR043129">
    <property type="entry name" value="ATPase_NBD"/>
</dbReference>
<gene>
    <name evidence="4" type="ORF">E2I00_012337</name>
</gene>
<evidence type="ECO:0000256" key="3">
    <source>
        <dbReference type="ARBA" id="ARBA00022840"/>
    </source>
</evidence>
<protein>
    <recommendedName>
        <fullName evidence="6">Heat shock protein 70</fullName>
    </recommendedName>
</protein>
<keyword evidence="2" id="KW-0547">Nucleotide-binding</keyword>
<reference evidence="4 5" key="1">
    <citation type="journal article" date="2019" name="PLoS ONE">
        <title>Genomic analyses reveal an absence of contemporary introgressive admixture between fin whales and blue whales, despite known hybrids.</title>
        <authorList>
            <person name="Westbury M.V."/>
            <person name="Petersen B."/>
            <person name="Lorenzen E.D."/>
        </authorList>
    </citation>
    <scope>NUCLEOTIDE SEQUENCE [LARGE SCALE GENOMIC DNA]</scope>
    <source>
        <strain evidence="4">FinWhale-01</strain>
    </source>
</reference>
<keyword evidence="5" id="KW-1185">Reference proteome</keyword>
<dbReference type="Proteomes" id="UP000437017">
    <property type="component" value="Unassembled WGS sequence"/>
</dbReference>
<dbReference type="PANTHER" id="PTHR19375">
    <property type="entry name" value="HEAT SHOCK PROTEIN 70KDA"/>
    <property type="match status" value="1"/>
</dbReference>
<keyword evidence="3" id="KW-0067">ATP-binding</keyword>
<evidence type="ECO:0008006" key="6">
    <source>
        <dbReference type="Google" id="ProtNLM"/>
    </source>
</evidence>
<dbReference type="AlphaFoldDB" id="A0A643CHZ1"/>
<comment type="similarity">
    <text evidence="1">Belongs to the heat shock protein 70 family.</text>
</comment>
<evidence type="ECO:0000313" key="4">
    <source>
        <dbReference type="EMBL" id="KAB0399770.1"/>
    </source>
</evidence>
<dbReference type="GO" id="GO:0005524">
    <property type="term" value="F:ATP binding"/>
    <property type="evidence" value="ECO:0007669"/>
    <property type="project" value="UniProtKB-KW"/>
</dbReference>
<comment type="caution">
    <text evidence="4">The sequence shown here is derived from an EMBL/GenBank/DDBJ whole genome shotgun (WGS) entry which is preliminary data.</text>
</comment>
<dbReference type="OrthoDB" id="2401965at2759"/>
<dbReference type="EMBL" id="SGJD01001472">
    <property type="protein sequence ID" value="KAB0399770.1"/>
    <property type="molecule type" value="Genomic_DNA"/>
</dbReference>
<proteinExistence type="inferred from homology"/>
<feature type="non-terminal residue" evidence="4">
    <location>
        <position position="1"/>
    </location>
</feature>
<evidence type="ECO:0000256" key="1">
    <source>
        <dbReference type="ARBA" id="ARBA00007381"/>
    </source>
</evidence>
<dbReference type="Gene3D" id="3.30.420.40">
    <property type="match status" value="1"/>
</dbReference>
<sequence>RTQACAPATMSKGPAVGIDLARPILHGKVEIIASDQGNRTTPSYVTFTDNRMIDRCKKPTNTGFDAKRLIGQRFDDLLSSLI</sequence>
<evidence type="ECO:0000313" key="5">
    <source>
        <dbReference type="Proteomes" id="UP000437017"/>
    </source>
</evidence>
<dbReference type="InterPro" id="IPR013126">
    <property type="entry name" value="Hsp_70_fam"/>
</dbReference>
<name>A0A643CHZ1_BALPH</name>
<dbReference type="SUPFAM" id="SSF53067">
    <property type="entry name" value="Actin-like ATPase domain"/>
    <property type="match status" value="1"/>
</dbReference>
<dbReference type="GO" id="GO:0140662">
    <property type="term" value="F:ATP-dependent protein folding chaperone"/>
    <property type="evidence" value="ECO:0007669"/>
    <property type="project" value="InterPro"/>
</dbReference>
<accession>A0A643CHZ1</accession>
<evidence type="ECO:0000256" key="2">
    <source>
        <dbReference type="ARBA" id="ARBA00022741"/>
    </source>
</evidence>